<sequence>MTTTTQIAKISDLFVAWLGDFETDAKQYGLSISDTKHEIGGYLVTLIGDKTQLLAYLNNEYVIGANADEAAEILDMVEDA</sequence>
<dbReference type="Proteomes" id="UP000222840">
    <property type="component" value="Segment"/>
</dbReference>
<dbReference type="EMBL" id="KY593455">
    <property type="protein sequence ID" value="ARB06033.1"/>
    <property type="molecule type" value="Genomic_DNA"/>
</dbReference>
<proteinExistence type="predicted"/>
<protein>
    <submittedName>
        <fullName evidence="1">Uncharacterized protein</fullName>
    </submittedName>
</protein>
<keyword evidence="2" id="KW-1185">Reference proteome</keyword>
<organism evidence="1 2">
    <name type="scientific">Yersinia phage fHe-Yen9-01</name>
    <dbReference type="NCBI Taxonomy" id="1965363"/>
    <lineage>
        <taxon>Viruses</taxon>
        <taxon>Duplodnaviria</taxon>
        <taxon>Heunggongvirae</taxon>
        <taxon>Uroviricota</taxon>
        <taxon>Caudoviricetes</taxon>
        <taxon>Pantevenvirales</taxon>
        <taxon>Straboviridae</taxon>
        <taxon>Tevenvirinae</taxon>
        <taxon>Tegunavirus</taxon>
        <taxon>Tegunavirus fheyen901</taxon>
    </lineage>
</organism>
<reference evidence="1 2" key="1">
    <citation type="submission" date="2017-02" db="EMBL/GenBank/DDBJ databases">
        <title>Characterization and complete genome sequence of Yersinia bacteriophage, fHe-Yen9-01.</title>
        <authorList>
            <person name="Jun J.W."/>
            <person name="Wicklund A."/>
            <person name="Skurnik M."/>
        </authorList>
    </citation>
    <scope>NUCLEOTIDE SEQUENCE [LARGE SCALE GENOMIC DNA]</scope>
</reference>
<accession>A0A1V0DY06</accession>
<name>A0A1V0DY06_9CAUD</name>
<evidence type="ECO:0000313" key="1">
    <source>
        <dbReference type="EMBL" id="ARB06033.1"/>
    </source>
</evidence>
<gene>
    <name evidence="1" type="ORF">fHeYen901_260</name>
</gene>
<evidence type="ECO:0000313" key="2">
    <source>
        <dbReference type="Proteomes" id="UP000222840"/>
    </source>
</evidence>